<accession>A0ABX1R3J3</accession>
<protein>
    <submittedName>
        <fullName evidence="2">Uncharacterized protein</fullName>
    </submittedName>
</protein>
<keyword evidence="1" id="KW-0732">Signal</keyword>
<evidence type="ECO:0000256" key="1">
    <source>
        <dbReference type="SAM" id="SignalP"/>
    </source>
</evidence>
<proteinExistence type="predicted"/>
<gene>
    <name evidence="2" type="ORF">HCJ96_13320</name>
</gene>
<name>A0ABX1R3J3_9ALTE</name>
<reference evidence="2 3" key="1">
    <citation type="submission" date="2020-03" db="EMBL/GenBank/DDBJ databases">
        <title>Alteromonas ponticola sp. nov., isolated from seawater.</title>
        <authorList>
            <person name="Yoon J.-H."/>
            <person name="Kim Y.-O."/>
        </authorList>
    </citation>
    <scope>NUCLEOTIDE SEQUENCE [LARGE SCALE GENOMIC DNA]</scope>
    <source>
        <strain evidence="2 3">MYP5</strain>
    </source>
</reference>
<dbReference type="Proteomes" id="UP000709336">
    <property type="component" value="Unassembled WGS sequence"/>
</dbReference>
<dbReference type="EMBL" id="JAATNW010000007">
    <property type="protein sequence ID" value="NMH61010.1"/>
    <property type="molecule type" value="Genomic_DNA"/>
</dbReference>
<feature type="signal peptide" evidence="1">
    <location>
        <begin position="1"/>
        <end position="22"/>
    </location>
</feature>
<comment type="caution">
    <text evidence="2">The sequence shown here is derived from an EMBL/GenBank/DDBJ whole genome shotgun (WGS) entry which is preliminary data.</text>
</comment>
<feature type="chain" id="PRO_5046011066" evidence="1">
    <location>
        <begin position="23"/>
        <end position="389"/>
    </location>
</feature>
<sequence>MKLYILATLLISLSSVSGSLSASDSPNIIEIEYNGVKSNVVSVPINQSGLIGQEGLKRTCGQRQAEFNQLREIILAAKQLSEVEGKRQYFAIAHGSEDVFFSRYRSMGVRISKFNRGAELPESGFVLCIHSDNKQQLQGNKADLYDTLMNLGFGGINIGDQNPWFNPASISTEDYPPGSITFFQVVGDVKFYAKFYNHVIQSVNETITTLQNHVPLNEREEFNALLPEIAKSKEHFTMGVSPSIDDSPIELEDGWTLRNAHTEQNGIITSYTIQKFYENVTAAQLKDLYADRIGHPAIGSSGDKYVVFENDLSPKQMLHYLSKSKPEEKYKILVRFRTNQSPEGTMLMVSASSQTLLSQSEERSKRKLEVFLDDYKKKVMAQKRSDISL</sequence>
<evidence type="ECO:0000313" key="3">
    <source>
        <dbReference type="Proteomes" id="UP000709336"/>
    </source>
</evidence>
<dbReference type="RefSeq" id="WP_169211573.1">
    <property type="nucleotide sequence ID" value="NZ_JAATNW010000007.1"/>
</dbReference>
<evidence type="ECO:0000313" key="2">
    <source>
        <dbReference type="EMBL" id="NMH61010.1"/>
    </source>
</evidence>
<keyword evidence="3" id="KW-1185">Reference proteome</keyword>
<organism evidence="2 3">
    <name type="scientific">Alteromonas ponticola</name>
    <dbReference type="NCBI Taxonomy" id="2720613"/>
    <lineage>
        <taxon>Bacteria</taxon>
        <taxon>Pseudomonadati</taxon>
        <taxon>Pseudomonadota</taxon>
        <taxon>Gammaproteobacteria</taxon>
        <taxon>Alteromonadales</taxon>
        <taxon>Alteromonadaceae</taxon>
        <taxon>Alteromonas/Salinimonas group</taxon>
        <taxon>Alteromonas</taxon>
    </lineage>
</organism>